<protein>
    <recommendedName>
        <fullName evidence="3">AT5G11810-like protein</fullName>
    </recommendedName>
</protein>
<organism evidence="1 2">
    <name type="scientific">Eucalyptus globulus</name>
    <name type="common">Tasmanian blue gum</name>
    <dbReference type="NCBI Taxonomy" id="34317"/>
    <lineage>
        <taxon>Eukaryota</taxon>
        <taxon>Viridiplantae</taxon>
        <taxon>Streptophyta</taxon>
        <taxon>Embryophyta</taxon>
        <taxon>Tracheophyta</taxon>
        <taxon>Spermatophyta</taxon>
        <taxon>Magnoliopsida</taxon>
        <taxon>eudicotyledons</taxon>
        <taxon>Gunneridae</taxon>
        <taxon>Pentapetalae</taxon>
        <taxon>rosids</taxon>
        <taxon>malvids</taxon>
        <taxon>Myrtales</taxon>
        <taxon>Myrtaceae</taxon>
        <taxon>Myrtoideae</taxon>
        <taxon>Eucalypteae</taxon>
        <taxon>Eucalyptus</taxon>
    </lineage>
</organism>
<comment type="caution">
    <text evidence="1">The sequence shown here is derived from an EMBL/GenBank/DDBJ whole genome shotgun (WGS) entry which is preliminary data.</text>
</comment>
<dbReference type="Proteomes" id="UP001634007">
    <property type="component" value="Unassembled WGS sequence"/>
</dbReference>
<reference evidence="1 2" key="1">
    <citation type="submission" date="2024-11" db="EMBL/GenBank/DDBJ databases">
        <title>Chromosome-level genome assembly of Eucalyptus globulus Labill. provides insights into its genome evolution.</title>
        <authorList>
            <person name="Li X."/>
        </authorList>
    </citation>
    <scope>NUCLEOTIDE SEQUENCE [LARGE SCALE GENOMIC DNA]</scope>
    <source>
        <strain evidence="1">CL2024</strain>
        <tissue evidence="1">Fresh tender leaves</tissue>
    </source>
</reference>
<keyword evidence="2" id="KW-1185">Reference proteome</keyword>
<dbReference type="AlphaFoldDB" id="A0ABD3L4Q5"/>
<accession>A0ABD3L4Q5</accession>
<dbReference type="PANTHER" id="PTHR35506:SF1">
    <property type="entry name" value="OS02G0135600 PROTEIN"/>
    <property type="match status" value="1"/>
</dbReference>
<proteinExistence type="predicted"/>
<evidence type="ECO:0008006" key="3">
    <source>
        <dbReference type="Google" id="ProtNLM"/>
    </source>
</evidence>
<sequence length="321" mass="35318">MADKPSRALVVYGDGLAPSVEASHAHLHSLVSKACCGFLSLPNSPPSESEDDRIVREFAVLLDAFDAYVRKGKESDCDTGSQGTASIPTVSERFMGMKAAIVTSNPSLRSFGNKLGISVFQFEQLIDKKHSVADGPIDAVSYGLLKLLGFQEGKLMDTGYFDIVFVHIGAGEPVDGEADEDVNYGIEYVNALVGSLMHVAQPRSEISSRLHLSVVMSYGDISKFDCSHLSTLVSKDNADSRLLRLFPRQSYTMRGEKPREDVRHHCPMLIAQWQDAVTRRDAAETFSFEDFKEHGGNLAIPADRFLHEIAFKLWKAPKYGA</sequence>
<gene>
    <name evidence="1" type="ORF">ACJRO7_015756</name>
</gene>
<dbReference type="EMBL" id="JBJKBG010000003">
    <property type="protein sequence ID" value="KAL3746860.1"/>
    <property type="molecule type" value="Genomic_DNA"/>
</dbReference>
<evidence type="ECO:0000313" key="2">
    <source>
        <dbReference type="Proteomes" id="UP001634007"/>
    </source>
</evidence>
<name>A0ABD3L4Q5_EUCGL</name>
<evidence type="ECO:0000313" key="1">
    <source>
        <dbReference type="EMBL" id="KAL3746860.1"/>
    </source>
</evidence>
<dbReference type="PANTHER" id="PTHR35506">
    <property type="entry name" value="OS02G0135600 PROTEIN"/>
    <property type="match status" value="1"/>
</dbReference>